<evidence type="ECO:0000313" key="1">
    <source>
        <dbReference type="EMBL" id="KAH6927309.1"/>
    </source>
</evidence>
<proteinExistence type="predicted"/>
<gene>
    <name evidence="1" type="ORF">HPB50_001608</name>
</gene>
<comment type="caution">
    <text evidence="1">The sequence shown here is derived from an EMBL/GenBank/DDBJ whole genome shotgun (WGS) entry which is preliminary data.</text>
</comment>
<protein>
    <submittedName>
        <fullName evidence="1">Uncharacterized protein</fullName>
    </submittedName>
</protein>
<accession>A0ACB7S3D7</accession>
<dbReference type="Proteomes" id="UP000821845">
    <property type="component" value="Chromosome 6"/>
</dbReference>
<keyword evidence="2" id="KW-1185">Reference proteome</keyword>
<name>A0ACB7S3D7_HYAAI</name>
<organism evidence="1 2">
    <name type="scientific">Hyalomma asiaticum</name>
    <name type="common">Tick</name>
    <dbReference type="NCBI Taxonomy" id="266040"/>
    <lineage>
        <taxon>Eukaryota</taxon>
        <taxon>Metazoa</taxon>
        <taxon>Ecdysozoa</taxon>
        <taxon>Arthropoda</taxon>
        <taxon>Chelicerata</taxon>
        <taxon>Arachnida</taxon>
        <taxon>Acari</taxon>
        <taxon>Parasitiformes</taxon>
        <taxon>Ixodida</taxon>
        <taxon>Ixodoidea</taxon>
        <taxon>Ixodidae</taxon>
        <taxon>Hyalomminae</taxon>
        <taxon>Hyalomma</taxon>
    </lineage>
</organism>
<reference evidence="1" key="1">
    <citation type="submission" date="2020-05" db="EMBL/GenBank/DDBJ databases">
        <title>Large-scale comparative analyses of tick genomes elucidate their genetic diversity and vector capacities.</title>
        <authorList>
            <person name="Jia N."/>
            <person name="Wang J."/>
            <person name="Shi W."/>
            <person name="Du L."/>
            <person name="Sun Y."/>
            <person name="Zhan W."/>
            <person name="Jiang J."/>
            <person name="Wang Q."/>
            <person name="Zhang B."/>
            <person name="Ji P."/>
            <person name="Sakyi L.B."/>
            <person name="Cui X."/>
            <person name="Yuan T."/>
            <person name="Jiang B."/>
            <person name="Yang W."/>
            <person name="Lam T.T.-Y."/>
            <person name="Chang Q."/>
            <person name="Ding S."/>
            <person name="Wang X."/>
            <person name="Zhu J."/>
            <person name="Ruan X."/>
            <person name="Zhao L."/>
            <person name="Wei J."/>
            <person name="Que T."/>
            <person name="Du C."/>
            <person name="Cheng J."/>
            <person name="Dai P."/>
            <person name="Han X."/>
            <person name="Huang E."/>
            <person name="Gao Y."/>
            <person name="Liu J."/>
            <person name="Shao H."/>
            <person name="Ye R."/>
            <person name="Li L."/>
            <person name="Wei W."/>
            <person name="Wang X."/>
            <person name="Wang C."/>
            <person name="Yang T."/>
            <person name="Huo Q."/>
            <person name="Li W."/>
            <person name="Guo W."/>
            <person name="Chen H."/>
            <person name="Zhou L."/>
            <person name="Ni X."/>
            <person name="Tian J."/>
            <person name="Zhou Y."/>
            <person name="Sheng Y."/>
            <person name="Liu T."/>
            <person name="Pan Y."/>
            <person name="Xia L."/>
            <person name="Li J."/>
            <person name="Zhao F."/>
            <person name="Cao W."/>
        </authorList>
    </citation>
    <scope>NUCLEOTIDE SEQUENCE</scope>
    <source>
        <strain evidence="1">Hyas-2018</strain>
    </source>
</reference>
<dbReference type="EMBL" id="CM023486">
    <property type="protein sequence ID" value="KAH6927309.1"/>
    <property type="molecule type" value="Genomic_DNA"/>
</dbReference>
<evidence type="ECO:0000313" key="2">
    <source>
        <dbReference type="Proteomes" id="UP000821845"/>
    </source>
</evidence>
<sequence length="282" mass="30537">MEVPVLSKDGHKVLSTEYCYGYTDKFGKWNNGFPCPAQSNGEPVYCCGTSTEPYCCRKKEDEPPAPAHDQTLLLGVALGTLLVVALLALGACLLCRRRMAHKNRHQTINGGPIYRMHCGSSSANTYSFSGHDSAATTPGTVPSGGSGGAPVAPGNCHQHAASDRGALSEPFSEMEPPPPPPRDISSFSGLLTPCPAGGLHYNGPMPHMEPPPPYQVESPHSTLLVRTIPSDPSNCSQQSFGTLRLSQQRPGRRFQPMPRTRAEQLQQQDAEYRDPAYWCTKF</sequence>